<organism evidence="1 2">
    <name type="scientific">Dioscorea alata</name>
    <name type="common">Purple yam</name>
    <dbReference type="NCBI Taxonomy" id="55571"/>
    <lineage>
        <taxon>Eukaryota</taxon>
        <taxon>Viridiplantae</taxon>
        <taxon>Streptophyta</taxon>
        <taxon>Embryophyta</taxon>
        <taxon>Tracheophyta</taxon>
        <taxon>Spermatophyta</taxon>
        <taxon>Magnoliopsida</taxon>
        <taxon>Liliopsida</taxon>
        <taxon>Dioscoreales</taxon>
        <taxon>Dioscoreaceae</taxon>
        <taxon>Dioscorea</taxon>
    </lineage>
</organism>
<comment type="caution">
    <text evidence="1">The sequence shown here is derived from an EMBL/GenBank/DDBJ whole genome shotgun (WGS) entry which is preliminary data.</text>
</comment>
<keyword evidence="2" id="KW-1185">Reference proteome</keyword>
<sequence>MAATVISEKIKIKRKEMEKKWEVLRRKTWRSSKGARRRDGLAWC</sequence>
<evidence type="ECO:0000313" key="1">
    <source>
        <dbReference type="EMBL" id="KAH7659756.1"/>
    </source>
</evidence>
<gene>
    <name evidence="1" type="ORF">IHE45_16G051200</name>
</gene>
<accession>A0ACB7UHK7</accession>
<dbReference type="Proteomes" id="UP000827976">
    <property type="component" value="Chromosome 16"/>
</dbReference>
<name>A0ACB7UHK7_DIOAL</name>
<dbReference type="EMBL" id="CM037026">
    <property type="protein sequence ID" value="KAH7659756.1"/>
    <property type="molecule type" value="Genomic_DNA"/>
</dbReference>
<reference evidence="2" key="1">
    <citation type="journal article" date="2022" name="Nat. Commun.">
        <title>Chromosome evolution and the genetic basis of agronomically important traits in greater yam.</title>
        <authorList>
            <person name="Bredeson J.V."/>
            <person name="Lyons J.B."/>
            <person name="Oniyinde I.O."/>
            <person name="Okereke N.R."/>
            <person name="Kolade O."/>
            <person name="Nnabue I."/>
            <person name="Nwadili C.O."/>
            <person name="Hribova E."/>
            <person name="Parker M."/>
            <person name="Nwogha J."/>
            <person name="Shu S."/>
            <person name="Carlson J."/>
            <person name="Kariba R."/>
            <person name="Muthemba S."/>
            <person name="Knop K."/>
            <person name="Barton G.J."/>
            <person name="Sherwood A.V."/>
            <person name="Lopez-Montes A."/>
            <person name="Asiedu R."/>
            <person name="Jamnadass R."/>
            <person name="Muchugi A."/>
            <person name="Goodstein D."/>
            <person name="Egesi C.N."/>
            <person name="Featherston J."/>
            <person name="Asfaw A."/>
            <person name="Simpson G.G."/>
            <person name="Dolezel J."/>
            <person name="Hendre P.S."/>
            <person name="Van Deynze A."/>
            <person name="Kumar P.L."/>
            <person name="Obidiegwu J.E."/>
            <person name="Bhattacharjee R."/>
            <person name="Rokhsar D.S."/>
        </authorList>
    </citation>
    <scope>NUCLEOTIDE SEQUENCE [LARGE SCALE GENOMIC DNA]</scope>
    <source>
        <strain evidence="2">cv. TDa95/00328</strain>
    </source>
</reference>
<proteinExistence type="predicted"/>
<evidence type="ECO:0000313" key="2">
    <source>
        <dbReference type="Proteomes" id="UP000827976"/>
    </source>
</evidence>
<protein>
    <submittedName>
        <fullName evidence="1">Uncharacterized protein</fullName>
    </submittedName>
</protein>